<reference evidence="1 2" key="1">
    <citation type="journal article" date="2019" name="J. Hered.">
        <title>An Improved Genome Assembly for Drosophila navojoa, the Basal Species in the mojavensis Cluster.</title>
        <authorList>
            <person name="Vanderlinde T."/>
            <person name="Dupim E.G."/>
            <person name="Nazario-Yepiz N.O."/>
            <person name="Carvalho A.B."/>
        </authorList>
    </citation>
    <scope>NUCLEOTIDE SEQUENCE [LARGE SCALE GENOMIC DNA]</scope>
    <source>
        <strain evidence="1">Navoj_Jal97</strain>
        <tissue evidence="1">Whole organism</tissue>
    </source>
</reference>
<gene>
    <name evidence="1" type="ORF">AWZ03_014076</name>
</gene>
<comment type="caution">
    <text evidence="1">The sequence shown here is derived from an EMBL/GenBank/DDBJ whole genome shotgun (WGS) entry which is preliminary data.</text>
</comment>
<dbReference type="OMA" id="HINWLEY"/>
<dbReference type="AlphaFoldDB" id="A0A484AVB2"/>
<evidence type="ECO:0000313" key="1">
    <source>
        <dbReference type="EMBL" id="TDG39505.1"/>
    </source>
</evidence>
<dbReference type="EMBL" id="LSRL02001002">
    <property type="protein sequence ID" value="TDG39505.1"/>
    <property type="molecule type" value="Genomic_DNA"/>
</dbReference>
<name>A0A484AVB2_DRONA</name>
<protein>
    <submittedName>
        <fullName evidence="1">Uncharacterized protein</fullName>
    </submittedName>
</protein>
<evidence type="ECO:0000313" key="2">
    <source>
        <dbReference type="Proteomes" id="UP000295192"/>
    </source>
</evidence>
<dbReference type="Proteomes" id="UP000295192">
    <property type="component" value="Unassembled WGS sequence"/>
</dbReference>
<sequence>MKLVNHRDHAIRFLRQKLRSLMQSFQEDCDTTYQEAARVLFHLGLEDLETHINWLEYYNAHAPLLKWNAAHNYIELHYPNDKNVQKTTIAEYTKLTIYLQQESLEMPRKKAYYLSEMLHCARSIDQLTLSGTLNPMEPVVVNLLFLDDTIEKFYYLVYHLLPLYRDHIRLQCD</sequence>
<accession>A0A484AVB2</accession>
<organism evidence="1 2">
    <name type="scientific">Drosophila navojoa</name>
    <name type="common">Fruit fly</name>
    <dbReference type="NCBI Taxonomy" id="7232"/>
    <lineage>
        <taxon>Eukaryota</taxon>
        <taxon>Metazoa</taxon>
        <taxon>Ecdysozoa</taxon>
        <taxon>Arthropoda</taxon>
        <taxon>Hexapoda</taxon>
        <taxon>Insecta</taxon>
        <taxon>Pterygota</taxon>
        <taxon>Neoptera</taxon>
        <taxon>Endopterygota</taxon>
        <taxon>Diptera</taxon>
        <taxon>Brachycera</taxon>
        <taxon>Muscomorpha</taxon>
        <taxon>Ephydroidea</taxon>
        <taxon>Drosophilidae</taxon>
        <taxon>Drosophila</taxon>
    </lineage>
</organism>
<proteinExistence type="predicted"/>
<keyword evidence="2" id="KW-1185">Reference proteome</keyword>